<dbReference type="InParanoid" id="A0A0C2XM02"/>
<dbReference type="PANTHER" id="PTHR19303">
    <property type="entry name" value="TRANSPOSON"/>
    <property type="match status" value="1"/>
</dbReference>
<evidence type="ECO:0000313" key="2">
    <source>
        <dbReference type="EMBL" id="KIL70546.1"/>
    </source>
</evidence>
<dbReference type="Gene3D" id="3.30.420.10">
    <property type="entry name" value="Ribonuclease H-like superfamily/Ribonuclease H"/>
    <property type="match status" value="1"/>
</dbReference>
<gene>
    <name evidence="2" type="ORF">M378DRAFT_49547</name>
</gene>
<accession>A0A0C2XM02</accession>
<dbReference type="InterPro" id="IPR036397">
    <property type="entry name" value="RNaseH_sf"/>
</dbReference>
<dbReference type="AlphaFoldDB" id="A0A0C2XM02"/>
<feature type="domain" description="DDE-1" evidence="1">
    <location>
        <begin position="44"/>
        <end position="209"/>
    </location>
</feature>
<dbReference type="PANTHER" id="PTHR19303:SF74">
    <property type="entry name" value="POGO TRANSPOSABLE ELEMENT WITH KRAB DOMAIN"/>
    <property type="match status" value="1"/>
</dbReference>
<evidence type="ECO:0000313" key="3">
    <source>
        <dbReference type="Proteomes" id="UP000054549"/>
    </source>
</evidence>
<sequence>PIPPELIYGADESGFQSGVGTRERVIGRQGKKVQHQQRSGGRENMTVLVTICADGTSLAPAVIFKGMGYQTSWKQENPLNAFLGYQKKGYIDGEIGVEWIKQFDAQTREKATGRRRLLLVDGHNSHFTLGFIRYSRENKIEVVCYPSHSTHLYQGLDVVIFSILKRCWSEARDMFERQRRGKVNKTNFLKIYAEAHVKTLTPENIHAAFQKTGIVPFNPAVITEEMMAPSLTWSIEEPLPFPMEEPTK</sequence>
<dbReference type="InterPro" id="IPR050863">
    <property type="entry name" value="CenT-Element_Derived"/>
</dbReference>
<reference evidence="2 3" key="1">
    <citation type="submission" date="2014-04" db="EMBL/GenBank/DDBJ databases">
        <title>Evolutionary Origins and Diversification of the Mycorrhizal Mutualists.</title>
        <authorList>
            <consortium name="DOE Joint Genome Institute"/>
            <consortium name="Mycorrhizal Genomics Consortium"/>
            <person name="Kohler A."/>
            <person name="Kuo A."/>
            <person name="Nagy L.G."/>
            <person name="Floudas D."/>
            <person name="Copeland A."/>
            <person name="Barry K.W."/>
            <person name="Cichocki N."/>
            <person name="Veneault-Fourrey C."/>
            <person name="LaButti K."/>
            <person name="Lindquist E.A."/>
            <person name="Lipzen A."/>
            <person name="Lundell T."/>
            <person name="Morin E."/>
            <person name="Murat C."/>
            <person name="Riley R."/>
            <person name="Ohm R."/>
            <person name="Sun H."/>
            <person name="Tunlid A."/>
            <person name="Henrissat B."/>
            <person name="Grigoriev I.V."/>
            <person name="Hibbett D.S."/>
            <person name="Martin F."/>
        </authorList>
    </citation>
    <scope>NUCLEOTIDE SEQUENCE [LARGE SCALE GENOMIC DNA]</scope>
    <source>
        <strain evidence="2 3">Koide BX008</strain>
    </source>
</reference>
<proteinExistence type="predicted"/>
<dbReference type="InterPro" id="IPR004875">
    <property type="entry name" value="DDE_SF_endonuclease_dom"/>
</dbReference>
<protein>
    <recommendedName>
        <fullName evidence="1">DDE-1 domain-containing protein</fullName>
    </recommendedName>
</protein>
<organism evidence="2 3">
    <name type="scientific">Amanita muscaria (strain Koide BX008)</name>
    <dbReference type="NCBI Taxonomy" id="946122"/>
    <lineage>
        <taxon>Eukaryota</taxon>
        <taxon>Fungi</taxon>
        <taxon>Dikarya</taxon>
        <taxon>Basidiomycota</taxon>
        <taxon>Agaricomycotina</taxon>
        <taxon>Agaricomycetes</taxon>
        <taxon>Agaricomycetidae</taxon>
        <taxon>Agaricales</taxon>
        <taxon>Pluteineae</taxon>
        <taxon>Amanitaceae</taxon>
        <taxon>Amanita</taxon>
    </lineage>
</organism>
<dbReference type="Proteomes" id="UP000054549">
    <property type="component" value="Unassembled WGS sequence"/>
</dbReference>
<evidence type="ECO:0000259" key="1">
    <source>
        <dbReference type="Pfam" id="PF03184"/>
    </source>
</evidence>
<dbReference type="GO" id="GO:0005634">
    <property type="term" value="C:nucleus"/>
    <property type="evidence" value="ECO:0007669"/>
    <property type="project" value="TreeGrafter"/>
</dbReference>
<dbReference type="HOGENOM" id="CLU_013929_2_2_1"/>
<keyword evidence="3" id="KW-1185">Reference proteome</keyword>
<feature type="non-terminal residue" evidence="2">
    <location>
        <position position="248"/>
    </location>
</feature>
<feature type="non-terminal residue" evidence="2">
    <location>
        <position position="1"/>
    </location>
</feature>
<dbReference type="EMBL" id="KN818223">
    <property type="protein sequence ID" value="KIL70546.1"/>
    <property type="molecule type" value="Genomic_DNA"/>
</dbReference>
<dbReference type="GO" id="GO:0003677">
    <property type="term" value="F:DNA binding"/>
    <property type="evidence" value="ECO:0007669"/>
    <property type="project" value="TreeGrafter"/>
</dbReference>
<dbReference type="Pfam" id="PF03184">
    <property type="entry name" value="DDE_1"/>
    <property type="match status" value="1"/>
</dbReference>
<name>A0A0C2XM02_AMAMK</name>
<dbReference type="OrthoDB" id="2917041at2759"/>